<evidence type="ECO:0000256" key="4">
    <source>
        <dbReference type="ARBA" id="ARBA00009845"/>
    </source>
</evidence>
<dbReference type="PANTHER" id="PTHR43345:SF5">
    <property type="entry name" value="3-ISOPROPYLMALATE DEHYDRATASE SMALL SUBUNIT"/>
    <property type="match status" value="1"/>
</dbReference>
<evidence type="ECO:0000256" key="2">
    <source>
        <dbReference type="ARBA" id="ARBA00002695"/>
    </source>
</evidence>
<dbReference type="EMBL" id="CP021108">
    <property type="protein sequence ID" value="ARP84040.1"/>
    <property type="molecule type" value="Genomic_DNA"/>
</dbReference>
<gene>
    <name evidence="12" type="ORF">CAL12_26640</name>
</gene>
<dbReference type="InterPro" id="IPR050075">
    <property type="entry name" value="LeuD"/>
</dbReference>
<dbReference type="OrthoDB" id="9777465at2"/>
<evidence type="ECO:0000256" key="6">
    <source>
        <dbReference type="ARBA" id="ARBA00011998"/>
    </source>
</evidence>
<dbReference type="EC" id="4.2.1.33" evidence="6"/>
<dbReference type="GO" id="GO:0009316">
    <property type="term" value="C:3-isopropylmalate dehydratase complex"/>
    <property type="evidence" value="ECO:0007669"/>
    <property type="project" value="InterPro"/>
</dbReference>
<protein>
    <recommendedName>
        <fullName evidence="6">3-isopropylmalate dehydratase</fullName>
        <ecNumber evidence="6">4.2.1.33</ecNumber>
    </recommendedName>
</protein>
<comment type="subunit">
    <text evidence="5">Heterodimer of LeuC and LeuD.</text>
</comment>
<dbReference type="KEGG" id="bgv:CAL12_26640"/>
<evidence type="ECO:0000256" key="3">
    <source>
        <dbReference type="ARBA" id="ARBA00004729"/>
    </source>
</evidence>
<dbReference type="InterPro" id="IPR004431">
    <property type="entry name" value="3-IsopropMal_deHydase_ssu"/>
</dbReference>
<evidence type="ECO:0000313" key="12">
    <source>
        <dbReference type="EMBL" id="ARP84040.1"/>
    </source>
</evidence>
<keyword evidence="7" id="KW-0432">Leucine biosynthesis</keyword>
<organism evidence="12 13">
    <name type="scientific">Bordetella genomosp. 8</name>
    <dbReference type="NCBI Taxonomy" id="1416806"/>
    <lineage>
        <taxon>Bacteria</taxon>
        <taxon>Pseudomonadati</taxon>
        <taxon>Pseudomonadota</taxon>
        <taxon>Betaproteobacteria</taxon>
        <taxon>Burkholderiales</taxon>
        <taxon>Alcaligenaceae</taxon>
        <taxon>Bordetella</taxon>
    </lineage>
</organism>
<dbReference type="AlphaFoldDB" id="A0A1W6YSF6"/>
<dbReference type="GO" id="GO:0003861">
    <property type="term" value="F:3-isopropylmalate dehydratase activity"/>
    <property type="evidence" value="ECO:0007669"/>
    <property type="project" value="UniProtKB-EC"/>
</dbReference>
<evidence type="ECO:0000256" key="8">
    <source>
        <dbReference type="ARBA" id="ARBA00022605"/>
    </source>
</evidence>
<dbReference type="STRING" id="1416806.CAL12_26640"/>
<comment type="similarity">
    <text evidence="4">Belongs to the LeuD family. LeuD type 1 subfamily.</text>
</comment>
<dbReference type="NCBIfam" id="TIGR00171">
    <property type="entry name" value="leuD"/>
    <property type="match status" value="1"/>
</dbReference>
<dbReference type="Gene3D" id="3.20.19.10">
    <property type="entry name" value="Aconitase, domain 4"/>
    <property type="match status" value="1"/>
</dbReference>
<keyword evidence="9" id="KW-0456">Lyase</keyword>
<proteinExistence type="inferred from homology"/>
<comment type="function">
    <text evidence="2">Catalyzes the isomerization between 2-isopropylmalate and 3-isopropylmalate, via the formation of 2-isopropylmaleate.</text>
</comment>
<name>A0A1W6YSF6_9BORD</name>
<dbReference type="SUPFAM" id="SSF52016">
    <property type="entry name" value="LeuD/IlvD-like"/>
    <property type="match status" value="1"/>
</dbReference>
<dbReference type="InterPro" id="IPR015928">
    <property type="entry name" value="Aconitase/3IPM_dehydase_swvl"/>
</dbReference>
<dbReference type="RefSeq" id="WP_086067362.1">
    <property type="nucleotide sequence ID" value="NZ_CP021108.1"/>
</dbReference>
<dbReference type="CDD" id="cd01577">
    <property type="entry name" value="IPMI_Swivel"/>
    <property type="match status" value="1"/>
</dbReference>
<dbReference type="GO" id="GO:0009098">
    <property type="term" value="P:L-leucine biosynthetic process"/>
    <property type="evidence" value="ECO:0007669"/>
    <property type="project" value="UniProtKB-UniPathway"/>
</dbReference>
<evidence type="ECO:0000256" key="7">
    <source>
        <dbReference type="ARBA" id="ARBA00022430"/>
    </source>
</evidence>
<evidence type="ECO:0000259" key="11">
    <source>
        <dbReference type="Pfam" id="PF00694"/>
    </source>
</evidence>
<evidence type="ECO:0000256" key="10">
    <source>
        <dbReference type="ARBA" id="ARBA00023304"/>
    </source>
</evidence>
<dbReference type="NCBIfam" id="NF002458">
    <property type="entry name" value="PRK01641.1"/>
    <property type="match status" value="1"/>
</dbReference>
<dbReference type="UniPathway" id="UPA00048">
    <property type="reaction ID" value="UER00071"/>
</dbReference>
<dbReference type="InterPro" id="IPR033940">
    <property type="entry name" value="IPMI_Swivel"/>
</dbReference>
<keyword evidence="8" id="KW-0028">Amino-acid biosynthesis</keyword>
<sequence>MDIIEGCAAPLPYSNLDTDQIMPKQFLRGIDKRGLDKGLFHDLRFDETGEEKPGFILNRMPWRQASILVGGPNFGCGSSREHAVWGLLQYGIRAVIAPGYAEIFFSNAMNNGLLLVALDEARVQALLSQVADPARARLRIDVRHGRVDAGSGGVADFELSARHREMFLHGRDMVDATLARQAAIDAYEARHWRERPWLKDNARRALATAASGS</sequence>
<reference evidence="12 13" key="1">
    <citation type="submission" date="2017-05" db="EMBL/GenBank/DDBJ databases">
        <title>Complete and WGS of Bordetella genogroups.</title>
        <authorList>
            <person name="Spilker T."/>
            <person name="LiPuma J."/>
        </authorList>
    </citation>
    <scope>NUCLEOTIDE SEQUENCE [LARGE SCALE GENOMIC DNA]</scope>
    <source>
        <strain evidence="12 13">AU19157</strain>
    </source>
</reference>
<evidence type="ECO:0000256" key="1">
    <source>
        <dbReference type="ARBA" id="ARBA00000491"/>
    </source>
</evidence>
<evidence type="ECO:0000256" key="9">
    <source>
        <dbReference type="ARBA" id="ARBA00023239"/>
    </source>
</evidence>
<keyword evidence="10" id="KW-0100">Branched-chain amino acid biosynthesis</keyword>
<evidence type="ECO:0000313" key="13">
    <source>
        <dbReference type="Proteomes" id="UP000194151"/>
    </source>
</evidence>
<feature type="domain" description="Aconitase A/isopropylmalate dehydratase small subunit swivel" evidence="11">
    <location>
        <begin position="5"/>
        <end position="119"/>
    </location>
</feature>
<dbReference type="Pfam" id="PF00694">
    <property type="entry name" value="Aconitase_C"/>
    <property type="match status" value="1"/>
</dbReference>
<accession>A0A1W6YSF6</accession>
<dbReference type="Proteomes" id="UP000194151">
    <property type="component" value="Chromosome"/>
</dbReference>
<keyword evidence="13" id="KW-1185">Reference proteome</keyword>
<dbReference type="InterPro" id="IPR000573">
    <property type="entry name" value="AconitaseA/IPMdHydase_ssu_swvl"/>
</dbReference>
<comment type="catalytic activity">
    <reaction evidence="1">
        <text>(2R,3S)-3-isopropylmalate = (2S)-2-isopropylmalate</text>
        <dbReference type="Rhea" id="RHEA:32287"/>
        <dbReference type="ChEBI" id="CHEBI:1178"/>
        <dbReference type="ChEBI" id="CHEBI:35121"/>
        <dbReference type="EC" id="4.2.1.33"/>
    </reaction>
</comment>
<comment type="pathway">
    <text evidence="3">Amino-acid biosynthesis; L-leucine biosynthesis; L-leucine from 3-methyl-2-oxobutanoate: step 2/4.</text>
</comment>
<evidence type="ECO:0000256" key="5">
    <source>
        <dbReference type="ARBA" id="ARBA00011271"/>
    </source>
</evidence>
<dbReference type="PANTHER" id="PTHR43345">
    <property type="entry name" value="3-ISOPROPYLMALATE DEHYDRATASE SMALL SUBUNIT 2-RELATED-RELATED"/>
    <property type="match status" value="1"/>
</dbReference>